<reference evidence="5 6" key="1">
    <citation type="submission" date="2020-08" db="EMBL/GenBank/DDBJ databases">
        <title>Genomic Encyclopedia of Type Strains, Phase IV (KMG-IV): sequencing the most valuable type-strain genomes for metagenomic binning, comparative biology and taxonomic classification.</title>
        <authorList>
            <person name="Goeker M."/>
        </authorList>
    </citation>
    <scope>NUCLEOTIDE SEQUENCE [LARGE SCALE GENOMIC DNA]</scope>
    <source>
        <strain evidence="5 6">DSM 17507</strain>
    </source>
</reference>
<name>A0A7W7AD77_9SPHN</name>
<dbReference type="GO" id="GO:0003700">
    <property type="term" value="F:DNA-binding transcription factor activity"/>
    <property type="evidence" value="ECO:0007669"/>
    <property type="project" value="InterPro"/>
</dbReference>
<dbReference type="RefSeq" id="WP_144906128.1">
    <property type="nucleotide sequence ID" value="NZ_JACHOA010000006.1"/>
</dbReference>
<protein>
    <submittedName>
        <fullName evidence="5">AraC-like DNA-binding protein</fullName>
    </submittedName>
</protein>
<evidence type="ECO:0000259" key="4">
    <source>
        <dbReference type="PROSITE" id="PS01124"/>
    </source>
</evidence>
<dbReference type="OrthoDB" id="323290at2"/>
<dbReference type="GO" id="GO:0043565">
    <property type="term" value="F:sequence-specific DNA binding"/>
    <property type="evidence" value="ECO:0007669"/>
    <property type="project" value="InterPro"/>
</dbReference>
<evidence type="ECO:0000256" key="2">
    <source>
        <dbReference type="ARBA" id="ARBA00023125"/>
    </source>
</evidence>
<dbReference type="Pfam" id="PF12833">
    <property type="entry name" value="HTH_18"/>
    <property type="match status" value="1"/>
</dbReference>
<dbReference type="Gene3D" id="1.10.10.60">
    <property type="entry name" value="Homeodomain-like"/>
    <property type="match status" value="1"/>
</dbReference>
<dbReference type="PROSITE" id="PS01124">
    <property type="entry name" value="HTH_ARAC_FAMILY_2"/>
    <property type="match status" value="1"/>
</dbReference>
<keyword evidence="6" id="KW-1185">Reference proteome</keyword>
<accession>A0A7W7AD77</accession>
<dbReference type="InterPro" id="IPR050204">
    <property type="entry name" value="AraC_XylS_family_regulators"/>
</dbReference>
<evidence type="ECO:0000313" key="6">
    <source>
        <dbReference type="Proteomes" id="UP000538566"/>
    </source>
</evidence>
<dbReference type="EMBL" id="JACHOA010000006">
    <property type="protein sequence ID" value="MBB4614878.1"/>
    <property type="molecule type" value="Genomic_DNA"/>
</dbReference>
<keyword evidence="1" id="KW-0805">Transcription regulation</keyword>
<dbReference type="AlphaFoldDB" id="A0A7W7AD77"/>
<evidence type="ECO:0000313" key="5">
    <source>
        <dbReference type="EMBL" id="MBB4614878.1"/>
    </source>
</evidence>
<evidence type="ECO:0000256" key="1">
    <source>
        <dbReference type="ARBA" id="ARBA00023015"/>
    </source>
</evidence>
<evidence type="ECO:0000256" key="3">
    <source>
        <dbReference type="ARBA" id="ARBA00023163"/>
    </source>
</evidence>
<dbReference type="PANTHER" id="PTHR46796">
    <property type="entry name" value="HTH-TYPE TRANSCRIPTIONAL ACTIVATOR RHAS-RELATED"/>
    <property type="match status" value="1"/>
</dbReference>
<dbReference type="Proteomes" id="UP000538566">
    <property type="component" value="Unassembled WGS sequence"/>
</dbReference>
<feature type="domain" description="HTH araC/xylS-type" evidence="4">
    <location>
        <begin position="205"/>
        <end position="305"/>
    </location>
</feature>
<organism evidence="5 6">
    <name type="scientific">Novosphingobium taihuense</name>
    <dbReference type="NCBI Taxonomy" id="260085"/>
    <lineage>
        <taxon>Bacteria</taxon>
        <taxon>Pseudomonadati</taxon>
        <taxon>Pseudomonadota</taxon>
        <taxon>Alphaproteobacteria</taxon>
        <taxon>Sphingomonadales</taxon>
        <taxon>Sphingomonadaceae</taxon>
        <taxon>Novosphingobium</taxon>
    </lineage>
</organism>
<keyword evidence="3" id="KW-0804">Transcription</keyword>
<comment type="caution">
    <text evidence="5">The sequence shown here is derived from an EMBL/GenBank/DDBJ whole genome shotgun (WGS) entry which is preliminary data.</text>
</comment>
<proteinExistence type="predicted"/>
<gene>
    <name evidence="5" type="ORF">GGR37_003168</name>
</gene>
<dbReference type="InterPro" id="IPR018060">
    <property type="entry name" value="HTH_AraC"/>
</dbReference>
<keyword evidence="2 5" id="KW-0238">DNA-binding</keyword>
<dbReference type="PANTHER" id="PTHR46796:SF15">
    <property type="entry name" value="BLL1074 PROTEIN"/>
    <property type="match status" value="1"/>
</dbReference>
<dbReference type="SMART" id="SM00342">
    <property type="entry name" value="HTH_ARAC"/>
    <property type="match status" value="1"/>
</dbReference>
<sequence length="334" mass="37389">MAEQWCGTKARANRWMSRPEPVWHGAFLQFMSIATHSHADGAKLSSALQMEYWKPTAQLEGLISGYHLYSVKPPEGRTHRDVFQPAWFNLRILIDPDTHWQVQFDKHEAQRVPSVSLFGPSSTVCWSESYGGAVVGAGITPAGWARLSRSSAAGLANRVVAAREVLGTSVDALAQQLRSYAEPQDIPQIFDQWFLKHMDEPHRDEQLIKQLLSALLSPNLRSVSQLADELGLMSRTLERFCLKAFGFPPKVLIRRTRFLRSLHALIRGGPGRRALAIDAGYTDYSHFIREAHQFLGMKPTQFLEECGPMFLRSLDLRQAVLGAPAQALAEGTKT</sequence>